<protein>
    <submittedName>
        <fullName evidence="5">Nucleotide exchange factor GrpE</fullName>
    </submittedName>
</protein>
<dbReference type="Pfam" id="PF01025">
    <property type="entry name" value="GrpE"/>
    <property type="match status" value="1"/>
</dbReference>
<feature type="non-terminal residue" evidence="5">
    <location>
        <position position="137"/>
    </location>
</feature>
<name>A0A1G2I4P2_9BACT</name>
<evidence type="ECO:0000256" key="3">
    <source>
        <dbReference type="RuleBase" id="RU004478"/>
    </source>
</evidence>
<dbReference type="SUPFAM" id="SSF58014">
    <property type="entry name" value="Coiled-coil domain of nucleotide exchange factor GrpE"/>
    <property type="match status" value="1"/>
</dbReference>
<feature type="region of interest" description="Disordered" evidence="4">
    <location>
        <begin position="1"/>
        <end position="25"/>
    </location>
</feature>
<organism evidence="5 6">
    <name type="scientific">Candidatus Staskawiczbacteria bacterium RIFCSPHIGHO2_12_FULL_38_11</name>
    <dbReference type="NCBI Taxonomy" id="1802209"/>
    <lineage>
        <taxon>Bacteria</taxon>
        <taxon>Candidatus Staskawicziibacteriota</taxon>
    </lineage>
</organism>
<dbReference type="GO" id="GO:0000774">
    <property type="term" value="F:adenyl-nucleotide exchange factor activity"/>
    <property type="evidence" value="ECO:0007669"/>
    <property type="project" value="InterPro"/>
</dbReference>
<evidence type="ECO:0000313" key="6">
    <source>
        <dbReference type="Proteomes" id="UP000179214"/>
    </source>
</evidence>
<evidence type="ECO:0000256" key="1">
    <source>
        <dbReference type="ARBA" id="ARBA00009054"/>
    </source>
</evidence>
<evidence type="ECO:0000256" key="2">
    <source>
        <dbReference type="ARBA" id="ARBA00023186"/>
    </source>
</evidence>
<dbReference type="PANTHER" id="PTHR21237:SF23">
    <property type="entry name" value="GRPE PROTEIN HOMOLOG, MITOCHONDRIAL"/>
    <property type="match status" value="1"/>
</dbReference>
<sequence length="137" mass="16124">MEEEIKKEDPEINPSDLNRTSPKSELDECKEKCQEYLNNWKRSAADFINYKKDEMERMALLGNYAREDMIFKILPILDSIELAQKQMPEEIKGNTWSEGFLQIKNQITEFLKKEGIEEIESVGKKFDPETMEIVEEV</sequence>
<dbReference type="EMBL" id="MHOV01000027">
    <property type="protein sequence ID" value="OGZ69792.1"/>
    <property type="molecule type" value="Genomic_DNA"/>
</dbReference>
<gene>
    <name evidence="5" type="ORF">A3F47_02040</name>
</gene>
<dbReference type="GO" id="GO:0051082">
    <property type="term" value="F:unfolded protein binding"/>
    <property type="evidence" value="ECO:0007669"/>
    <property type="project" value="TreeGrafter"/>
</dbReference>
<dbReference type="InterPro" id="IPR013805">
    <property type="entry name" value="GrpE_CC"/>
</dbReference>
<reference evidence="5 6" key="1">
    <citation type="journal article" date="2016" name="Nat. Commun.">
        <title>Thousands of microbial genomes shed light on interconnected biogeochemical processes in an aquifer system.</title>
        <authorList>
            <person name="Anantharaman K."/>
            <person name="Brown C.T."/>
            <person name="Hug L.A."/>
            <person name="Sharon I."/>
            <person name="Castelle C.J."/>
            <person name="Probst A.J."/>
            <person name="Thomas B.C."/>
            <person name="Singh A."/>
            <person name="Wilkins M.J."/>
            <person name="Karaoz U."/>
            <person name="Brodie E.L."/>
            <person name="Williams K.H."/>
            <person name="Hubbard S.S."/>
            <person name="Banfield J.F."/>
        </authorList>
    </citation>
    <scope>NUCLEOTIDE SEQUENCE [LARGE SCALE GENOMIC DNA]</scope>
</reference>
<comment type="caution">
    <text evidence="5">The sequence shown here is derived from an EMBL/GenBank/DDBJ whole genome shotgun (WGS) entry which is preliminary data.</text>
</comment>
<dbReference type="InterPro" id="IPR000740">
    <property type="entry name" value="GrpE"/>
</dbReference>
<dbReference type="Proteomes" id="UP000179214">
    <property type="component" value="Unassembled WGS sequence"/>
</dbReference>
<dbReference type="GO" id="GO:0042803">
    <property type="term" value="F:protein homodimerization activity"/>
    <property type="evidence" value="ECO:0007669"/>
    <property type="project" value="InterPro"/>
</dbReference>
<evidence type="ECO:0000256" key="4">
    <source>
        <dbReference type="SAM" id="MobiDB-lite"/>
    </source>
</evidence>
<dbReference type="GO" id="GO:0006457">
    <property type="term" value="P:protein folding"/>
    <property type="evidence" value="ECO:0007669"/>
    <property type="project" value="InterPro"/>
</dbReference>
<evidence type="ECO:0000313" key="5">
    <source>
        <dbReference type="EMBL" id="OGZ69792.1"/>
    </source>
</evidence>
<comment type="similarity">
    <text evidence="1 3">Belongs to the GrpE family.</text>
</comment>
<dbReference type="Gene3D" id="3.90.20.20">
    <property type="match status" value="1"/>
</dbReference>
<keyword evidence="2" id="KW-0143">Chaperone</keyword>
<dbReference type="AlphaFoldDB" id="A0A1G2I4P2"/>
<dbReference type="PRINTS" id="PR00773">
    <property type="entry name" value="GRPEPROTEIN"/>
</dbReference>
<dbReference type="GO" id="GO:0051087">
    <property type="term" value="F:protein-folding chaperone binding"/>
    <property type="evidence" value="ECO:0007669"/>
    <property type="project" value="InterPro"/>
</dbReference>
<feature type="compositionally biased region" description="Basic and acidic residues" evidence="4">
    <location>
        <begin position="1"/>
        <end position="10"/>
    </location>
</feature>
<accession>A0A1G2I4P2</accession>
<dbReference type="PANTHER" id="PTHR21237">
    <property type="entry name" value="GRPE PROTEIN"/>
    <property type="match status" value="1"/>
</dbReference>
<proteinExistence type="inferred from homology"/>